<organism evidence="1 2">
    <name type="scientific">Vigna unguiculata</name>
    <name type="common">Cowpea</name>
    <dbReference type="NCBI Taxonomy" id="3917"/>
    <lineage>
        <taxon>Eukaryota</taxon>
        <taxon>Viridiplantae</taxon>
        <taxon>Streptophyta</taxon>
        <taxon>Embryophyta</taxon>
        <taxon>Tracheophyta</taxon>
        <taxon>Spermatophyta</taxon>
        <taxon>Magnoliopsida</taxon>
        <taxon>eudicotyledons</taxon>
        <taxon>Gunneridae</taxon>
        <taxon>Pentapetalae</taxon>
        <taxon>rosids</taxon>
        <taxon>fabids</taxon>
        <taxon>Fabales</taxon>
        <taxon>Fabaceae</taxon>
        <taxon>Papilionoideae</taxon>
        <taxon>50 kb inversion clade</taxon>
        <taxon>NPAAA clade</taxon>
        <taxon>indigoferoid/millettioid clade</taxon>
        <taxon>Phaseoleae</taxon>
        <taxon>Vigna</taxon>
    </lineage>
</organism>
<accession>A0A4D6L2F2</accession>
<protein>
    <submittedName>
        <fullName evidence="1">Uncharacterized protein</fullName>
    </submittedName>
</protein>
<name>A0A4D6L2F2_VIGUN</name>
<evidence type="ECO:0000313" key="2">
    <source>
        <dbReference type="Proteomes" id="UP000501690"/>
    </source>
</evidence>
<reference evidence="1 2" key="1">
    <citation type="submission" date="2019-04" db="EMBL/GenBank/DDBJ databases">
        <title>An improved genome assembly and genetic linkage map for asparagus bean, Vigna unguiculata ssp. sesquipedialis.</title>
        <authorList>
            <person name="Xia Q."/>
            <person name="Zhang R."/>
            <person name="Dong Y."/>
        </authorList>
    </citation>
    <scope>NUCLEOTIDE SEQUENCE [LARGE SCALE GENOMIC DNA]</scope>
    <source>
        <tissue evidence="1">Leaf</tissue>
    </source>
</reference>
<gene>
    <name evidence="1" type="ORF">DEO72_LG2g3009</name>
</gene>
<dbReference type="Proteomes" id="UP000501690">
    <property type="component" value="Linkage Group LG2"/>
</dbReference>
<sequence>MTNKDYNKRSICETSILVVANIIRLSSLRFCGQSFRKDLAPTKGKECSMSKIYKSEITQEMKRRIMKPPKEDPTTLEDVDINAENYINHVRGKIRDSANIQH</sequence>
<proteinExistence type="predicted"/>
<dbReference type="AlphaFoldDB" id="A0A4D6L2F2"/>
<keyword evidence="2" id="KW-1185">Reference proteome</keyword>
<evidence type="ECO:0000313" key="1">
    <source>
        <dbReference type="EMBL" id="QCD82669.1"/>
    </source>
</evidence>
<dbReference type="EMBL" id="CP039346">
    <property type="protein sequence ID" value="QCD82669.1"/>
    <property type="molecule type" value="Genomic_DNA"/>
</dbReference>